<dbReference type="GO" id="GO:0005634">
    <property type="term" value="C:nucleus"/>
    <property type="evidence" value="ECO:0007669"/>
    <property type="project" value="TreeGrafter"/>
</dbReference>
<keyword evidence="8" id="KW-1185">Reference proteome</keyword>
<feature type="region of interest" description="Disordered" evidence="5">
    <location>
        <begin position="165"/>
        <end position="195"/>
    </location>
</feature>
<dbReference type="SMART" id="SM00184">
    <property type="entry name" value="RING"/>
    <property type="match status" value="1"/>
</dbReference>
<keyword evidence="1" id="KW-0479">Metal-binding</keyword>
<evidence type="ECO:0000259" key="6">
    <source>
        <dbReference type="PROSITE" id="PS50089"/>
    </source>
</evidence>
<reference evidence="7 8" key="1">
    <citation type="journal article" date="2015" name="Genome Biol. Evol.">
        <title>Phylogenomic analyses indicate that early fungi evolved digesting cell walls of algal ancestors of land plants.</title>
        <authorList>
            <person name="Chang Y."/>
            <person name="Wang S."/>
            <person name="Sekimoto S."/>
            <person name="Aerts A.L."/>
            <person name="Choi C."/>
            <person name="Clum A."/>
            <person name="LaButti K.M."/>
            <person name="Lindquist E.A."/>
            <person name="Yee Ngan C."/>
            <person name="Ohm R.A."/>
            <person name="Salamov A.A."/>
            <person name="Grigoriev I.V."/>
            <person name="Spatafora J.W."/>
            <person name="Berbee M.L."/>
        </authorList>
    </citation>
    <scope>NUCLEOTIDE SEQUENCE [LARGE SCALE GENOMIC DNA]</scope>
    <source>
        <strain evidence="7 8">NRRL 28638</strain>
    </source>
</reference>
<evidence type="ECO:0000256" key="2">
    <source>
        <dbReference type="ARBA" id="ARBA00022771"/>
    </source>
</evidence>
<dbReference type="InterPro" id="IPR013083">
    <property type="entry name" value="Znf_RING/FYVE/PHD"/>
</dbReference>
<dbReference type="EMBL" id="KQ964427">
    <property type="protein sequence ID" value="KXN74101.1"/>
    <property type="molecule type" value="Genomic_DNA"/>
</dbReference>
<dbReference type="OMA" id="CDMLDRV"/>
<dbReference type="Proteomes" id="UP000070444">
    <property type="component" value="Unassembled WGS sequence"/>
</dbReference>
<dbReference type="CDD" id="cd16454">
    <property type="entry name" value="RING-H2_PA-TM-RING"/>
    <property type="match status" value="1"/>
</dbReference>
<evidence type="ECO:0000256" key="1">
    <source>
        <dbReference type="ARBA" id="ARBA00022723"/>
    </source>
</evidence>
<dbReference type="PROSITE" id="PS50089">
    <property type="entry name" value="ZF_RING_2"/>
    <property type="match status" value="1"/>
</dbReference>
<name>A0A137PGN9_CONC2</name>
<feature type="compositionally biased region" description="Basic and acidic residues" evidence="5">
    <location>
        <begin position="169"/>
        <end position="183"/>
    </location>
</feature>
<protein>
    <recommendedName>
        <fullName evidence="6">RING-type domain-containing protein</fullName>
    </recommendedName>
</protein>
<dbReference type="InterPro" id="IPR051834">
    <property type="entry name" value="RING_finger_E3_ligase"/>
</dbReference>
<keyword evidence="2 4" id="KW-0863">Zinc-finger</keyword>
<feature type="domain" description="RING-type" evidence="6">
    <location>
        <begin position="119"/>
        <end position="162"/>
    </location>
</feature>
<dbReference type="SUPFAM" id="SSF57850">
    <property type="entry name" value="RING/U-box"/>
    <property type="match status" value="1"/>
</dbReference>
<gene>
    <name evidence="7" type="ORF">CONCODRAFT_14988</name>
</gene>
<evidence type="ECO:0000256" key="4">
    <source>
        <dbReference type="PROSITE-ProRule" id="PRU00175"/>
    </source>
</evidence>
<evidence type="ECO:0000256" key="5">
    <source>
        <dbReference type="SAM" id="MobiDB-lite"/>
    </source>
</evidence>
<proteinExistence type="predicted"/>
<dbReference type="STRING" id="796925.A0A137PGN9"/>
<dbReference type="OrthoDB" id="8062037at2759"/>
<dbReference type="PANTHER" id="PTHR45931">
    <property type="entry name" value="SI:CH211-59O9.10"/>
    <property type="match status" value="1"/>
</dbReference>
<dbReference type="Pfam" id="PF13639">
    <property type="entry name" value="zf-RING_2"/>
    <property type="match status" value="1"/>
</dbReference>
<accession>A0A137PGN9</accession>
<evidence type="ECO:0000313" key="8">
    <source>
        <dbReference type="Proteomes" id="UP000070444"/>
    </source>
</evidence>
<dbReference type="PANTHER" id="PTHR45931:SF3">
    <property type="entry name" value="RING ZINC FINGER-CONTAINING PROTEIN"/>
    <property type="match status" value="1"/>
</dbReference>
<organism evidence="7 8">
    <name type="scientific">Conidiobolus coronatus (strain ATCC 28846 / CBS 209.66 / NRRL 28638)</name>
    <name type="common">Delacroixia coronata</name>
    <dbReference type="NCBI Taxonomy" id="796925"/>
    <lineage>
        <taxon>Eukaryota</taxon>
        <taxon>Fungi</taxon>
        <taxon>Fungi incertae sedis</taxon>
        <taxon>Zoopagomycota</taxon>
        <taxon>Entomophthoromycotina</taxon>
        <taxon>Entomophthoromycetes</taxon>
        <taxon>Entomophthorales</taxon>
        <taxon>Ancylistaceae</taxon>
        <taxon>Conidiobolus</taxon>
    </lineage>
</organism>
<evidence type="ECO:0000313" key="7">
    <source>
        <dbReference type="EMBL" id="KXN74101.1"/>
    </source>
</evidence>
<evidence type="ECO:0000256" key="3">
    <source>
        <dbReference type="ARBA" id="ARBA00022833"/>
    </source>
</evidence>
<keyword evidence="3" id="KW-0862">Zinc</keyword>
<dbReference type="GO" id="GO:0006511">
    <property type="term" value="P:ubiquitin-dependent protein catabolic process"/>
    <property type="evidence" value="ECO:0007669"/>
    <property type="project" value="TreeGrafter"/>
</dbReference>
<dbReference type="InterPro" id="IPR001841">
    <property type="entry name" value="Znf_RING"/>
</dbReference>
<dbReference type="GO" id="GO:0061630">
    <property type="term" value="F:ubiquitin protein ligase activity"/>
    <property type="evidence" value="ECO:0007669"/>
    <property type="project" value="TreeGrafter"/>
</dbReference>
<sequence length="195" mass="22481">MADYFDEHGVTEEQMDRESKERLNPFVADLFDYIAEEVHPHGSSQEFENTFLRLANAYKRMVEERGDANVNEGSLLYELIVQLLTEARDGNSGPPAASKEFIQSLPSLKAEEYKQDDTCPICTDQYSANKDKDITRLPCFHSYHKACLVPWLELHHTCPSCRYEVPSETEAKEKEKEAERAVNDDEEEEYDPMYG</sequence>
<dbReference type="AlphaFoldDB" id="A0A137PGN9"/>
<feature type="compositionally biased region" description="Acidic residues" evidence="5">
    <location>
        <begin position="184"/>
        <end position="195"/>
    </location>
</feature>
<dbReference type="GO" id="GO:0008270">
    <property type="term" value="F:zinc ion binding"/>
    <property type="evidence" value="ECO:0007669"/>
    <property type="project" value="UniProtKB-KW"/>
</dbReference>
<dbReference type="Gene3D" id="3.30.40.10">
    <property type="entry name" value="Zinc/RING finger domain, C3HC4 (zinc finger)"/>
    <property type="match status" value="1"/>
</dbReference>